<dbReference type="InterPro" id="IPR051621">
    <property type="entry name" value="T2SS_protein_J"/>
</dbReference>
<dbReference type="Pfam" id="PF07963">
    <property type="entry name" value="N_methyl"/>
    <property type="match status" value="1"/>
</dbReference>
<evidence type="ECO:0000256" key="3">
    <source>
        <dbReference type="ARBA" id="ARBA00021539"/>
    </source>
</evidence>
<dbReference type="GO" id="GO:0005886">
    <property type="term" value="C:plasma membrane"/>
    <property type="evidence" value="ECO:0007669"/>
    <property type="project" value="UniProtKB-SubCell"/>
</dbReference>
<evidence type="ECO:0000256" key="5">
    <source>
        <dbReference type="ARBA" id="ARBA00022481"/>
    </source>
</evidence>
<dbReference type="Pfam" id="PF11612">
    <property type="entry name" value="T2SSJ"/>
    <property type="match status" value="1"/>
</dbReference>
<dbReference type="InterPro" id="IPR045584">
    <property type="entry name" value="Pilin-like"/>
</dbReference>
<keyword evidence="5" id="KW-0488">Methylation</keyword>
<evidence type="ECO:0000313" key="12">
    <source>
        <dbReference type="EMBL" id="PUA43437.1"/>
    </source>
</evidence>
<comment type="subcellular location">
    <subcellularLocation>
        <location evidence="1">Cell inner membrane</location>
        <topology evidence="1">Single-pass membrane protein</topology>
    </subcellularLocation>
</comment>
<comment type="caution">
    <text evidence="12">The sequence shown here is derived from an EMBL/GenBank/DDBJ whole genome shotgun (WGS) entry which is preliminary data.</text>
</comment>
<dbReference type="GO" id="GO:0015628">
    <property type="term" value="P:protein secretion by the type II secretion system"/>
    <property type="evidence" value="ECO:0007669"/>
    <property type="project" value="InterPro"/>
</dbReference>
<evidence type="ECO:0000256" key="9">
    <source>
        <dbReference type="ARBA" id="ARBA00023136"/>
    </source>
</evidence>
<keyword evidence="6" id="KW-0997">Cell inner membrane</keyword>
<organism evidence="12 13">
    <name type="scientific">Pseudomonas protegens</name>
    <dbReference type="NCBI Taxonomy" id="380021"/>
    <lineage>
        <taxon>Bacteria</taxon>
        <taxon>Pseudomonadati</taxon>
        <taxon>Pseudomonadota</taxon>
        <taxon>Gammaproteobacteria</taxon>
        <taxon>Pseudomonadales</taxon>
        <taxon>Pseudomonadaceae</taxon>
        <taxon>Pseudomonas</taxon>
    </lineage>
</organism>
<proteinExistence type="inferred from homology"/>
<dbReference type="Proteomes" id="UP000244178">
    <property type="component" value="Unassembled WGS sequence"/>
</dbReference>
<gene>
    <name evidence="12" type="primary">gspJ</name>
    <name evidence="12" type="ORF">C5U62_22665</name>
</gene>
<dbReference type="EMBL" id="PYJM01000005">
    <property type="protein sequence ID" value="PUA43437.1"/>
    <property type="molecule type" value="Genomic_DNA"/>
</dbReference>
<evidence type="ECO:0000256" key="10">
    <source>
        <dbReference type="SAM" id="Coils"/>
    </source>
</evidence>
<feature type="transmembrane region" description="Helical" evidence="11">
    <location>
        <begin position="6"/>
        <end position="29"/>
    </location>
</feature>
<dbReference type="NCBIfam" id="TIGR01711">
    <property type="entry name" value="gspJ"/>
    <property type="match status" value="1"/>
</dbReference>
<keyword evidence="4" id="KW-1003">Cell membrane</keyword>
<dbReference type="NCBIfam" id="TIGR02532">
    <property type="entry name" value="IV_pilin_GFxxxE"/>
    <property type="match status" value="1"/>
</dbReference>
<dbReference type="Gene3D" id="2.10.70.20">
    <property type="entry name" value="gspk-gspi-gspj complex like domains"/>
    <property type="match status" value="1"/>
</dbReference>
<dbReference type="PANTHER" id="PTHR39583:SF2">
    <property type="entry name" value="TYPE II SECRETION SYSTEM PROTEIN J"/>
    <property type="match status" value="1"/>
</dbReference>
<keyword evidence="7 11" id="KW-0812">Transmembrane</keyword>
<keyword evidence="8 11" id="KW-1133">Transmembrane helix</keyword>
<dbReference type="AlphaFoldDB" id="A0A2T6GH04"/>
<dbReference type="PROSITE" id="PS00409">
    <property type="entry name" value="PROKAR_NTER_METHYL"/>
    <property type="match status" value="1"/>
</dbReference>
<evidence type="ECO:0000256" key="8">
    <source>
        <dbReference type="ARBA" id="ARBA00022989"/>
    </source>
</evidence>
<dbReference type="InterPro" id="IPR010055">
    <property type="entry name" value="T2SS_protein-GspJ"/>
</dbReference>
<evidence type="ECO:0000256" key="2">
    <source>
        <dbReference type="ARBA" id="ARBA00011084"/>
    </source>
</evidence>
<evidence type="ECO:0000256" key="4">
    <source>
        <dbReference type="ARBA" id="ARBA00022475"/>
    </source>
</evidence>
<evidence type="ECO:0000256" key="7">
    <source>
        <dbReference type="ARBA" id="ARBA00022692"/>
    </source>
</evidence>
<dbReference type="RefSeq" id="WP_060840045.1">
    <property type="nucleotide sequence ID" value="NZ_PYJM01000005.1"/>
</dbReference>
<dbReference type="Gene3D" id="3.10.610.10">
    <property type="entry name" value="GSPII I/J protein-like"/>
    <property type="match status" value="1"/>
</dbReference>
<evidence type="ECO:0000256" key="6">
    <source>
        <dbReference type="ARBA" id="ARBA00022519"/>
    </source>
</evidence>
<evidence type="ECO:0000256" key="11">
    <source>
        <dbReference type="SAM" id="Phobius"/>
    </source>
</evidence>
<sequence>MNQRGFTLLEVVVAIAIFSLLGLATYQLLDRVMRSDQRIQTQELQLRQLQRALSLLERDLVQVQRHALKDDHSHSQALISQPQGLRLLRGGWRNPLDYPRSHLLQVSHRFSDGQWLREAQGLEQGSLSQVQPLLSGVELIHLRFIDALGQPHDSWPIGSEALSLPAAVDIELSAPGFPQIRRVMLLPGGAEVDEEPPRE</sequence>
<name>A0A2T6GH04_9PSED</name>
<protein>
    <recommendedName>
        <fullName evidence="3">Type II secretion system protein J</fullName>
    </recommendedName>
</protein>
<reference evidence="12 13" key="1">
    <citation type="submission" date="2018-03" db="EMBL/GenBank/DDBJ databases">
        <title>Draft genome sequence of the plant growth promoting rhizobacterium Pseudomonas protegens strain BNJ-SS-45 isolated from wheat (Triticum aestivum) rhizosphere.</title>
        <authorList>
            <person name="Bajpai A."/>
            <person name="Shende K."/>
            <person name="Meena N."/>
            <person name="Upadhyayula S.R."/>
            <person name="Suravajhala P."/>
            <person name="Medicherla K.M."/>
            <person name="Johri B.N."/>
        </authorList>
    </citation>
    <scope>NUCLEOTIDE SEQUENCE [LARGE SCALE GENOMIC DNA]</scope>
    <source>
        <strain evidence="12 13">BNJ-SS-45</strain>
    </source>
</reference>
<comment type="similarity">
    <text evidence="2">Belongs to the GSP J family.</text>
</comment>
<dbReference type="PANTHER" id="PTHR39583">
    <property type="entry name" value="TYPE II SECRETION SYSTEM PROTEIN J-RELATED"/>
    <property type="match status" value="1"/>
</dbReference>
<evidence type="ECO:0000313" key="13">
    <source>
        <dbReference type="Proteomes" id="UP000244178"/>
    </source>
</evidence>
<feature type="coiled-coil region" evidence="10">
    <location>
        <begin position="32"/>
        <end position="66"/>
    </location>
</feature>
<keyword evidence="9 11" id="KW-0472">Membrane</keyword>
<dbReference type="InterPro" id="IPR012902">
    <property type="entry name" value="N_methyl_site"/>
</dbReference>
<evidence type="ECO:0000256" key="1">
    <source>
        <dbReference type="ARBA" id="ARBA00004377"/>
    </source>
</evidence>
<dbReference type="GO" id="GO:0015627">
    <property type="term" value="C:type II protein secretion system complex"/>
    <property type="evidence" value="ECO:0007669"/>
    <property type="project" value="InterPro"/>
</dbReference>
<keyword evidence="10" id="KW-0175">Coiled coil</keyword>
<accession>A0A2T6GH04</accession>
<dbReference type="SUPFAM" id="SSF54523">
    <property type="entry name" value="Pili subunits"/>
    <property type="match status" value="1"/>
</dbReference>